<organism evidence="1 2">
    <name type="scientific">Necator americanus</name>
    <name type="common">Human hookworm</name>
    <dbReference type="NCBI Taxonomy" id="51031"/>
    <lineage>
        <taxon>Eukaryota</taxon>
        <taxon>Metazoa</taxon>
        <taxon>Ecdysozoa</taxon>
        <taxon>Nematoda</taxon>
        <taxon>Chromadorea</taxon>
        <taxon>Rhabditida</taxon>
        <taxon>Rhabditina</taxon>
        <taxon>Rhabditomorpha</taxon>
        <taxon>Strongyloidea</taxon>
        <taxon>Ancylostomatidae</taxon>
        <taxon>Bunostominae</taxon>
        <taxon>Necator</taxon>
    </lineage>
</organism>
<accession>A0ABR1EIK8</accession>
<comment type="caution">
    <text evidence="1">The sequence shown here is derived from an EMBL/GenBank/DDBJ whole genome shotgun (WGS) entry which is preliminary data.</text>
</comment>
<protein>
    <submittedName>
        <fullName evidence="1">Uncharacterized protein</fullName>
    </submittedName>
</protein>
<dbReference type="Proteomes" id="UP001303046">
    <property type="component" value="Unassembled WGS sequence"/>
</dbReference>
<evidence type="ECO:0000313" key="2">
    <source>
        <dbReference type="Proteomes" id="UP001303046"/>
    </source>
</evidence>
<proteinExistence type="predicted"/>
<name>A0ABR1EIK8_NECAM</name>
<dbReference type="EMBL" id="JAVFWL010000006">
    <property type="protein sequence ID" value="KAK6762418.1"/>
    <property type="molecule type" value="Genomic_DNA"/>
</dbReference>
<sequence>MLKNNSSYEKNFIQQRCAKAASAFSSLTKYLWSTPIAREVKLRIYLSAISLIMMNRSETWAAKPTVMAEIDCVERKLLCYFWPRNVTMKIFTRKQVWCTGGWHEESINI</sequence>
<evidence type="ECO:0000313" key="1">
    <source>
        <dbReference type="EMBL" id="KAK6762418.1"/>
    </source>
</evidence>
<reference evidence="1 2" key="1">
    <citation type="submission" date="2023-08" db="EMBL/GenBank/DDBJ databases">
        <title>A Necator americanus chromosomal reference genome.</title>
        <authorList>
            <person name="Ilik V."/>
            <person name="Petrzelkova K.J."/>
            <person name="Pardy F."/>
            <person name="Fuh T."/>
            <person name="Niatou-Singa F.S."/>
            <person name="Gouil Q."/>
            <person name="Baker L."/>
            <person name="Ritchie M.E."/>
            <person name="Jex A.R."/>
            <person name="Gazzola D."/>
            <person name="Li H."/>
            <person name="Toshio Fujiwara R."/>
            <person name="Zhan B."/>
            <person name="Aroian R.V."/>
            <person name="Pafco B."/>
            <person name="Schwarz E.M."/>
        </authorList>
    </citation>
    <scope>NUCLEOTIDE SEQUENCE [LARGE SCALE GENOMIC DNA]</scope>
    <source>
        <strain evidence="1 2">Aroian</strain>
        <tissue evidence="1">Whole animal</tissue>
    </source>
</reference>
<keyword evidence="2" id="KW-1185">Reference proteome</keyword>
<gene>
    <name evidence="1" type="primary">Necator_chrX.g23384</name>
    <name evidence="1" type="ORF">RB195_023221</name>
</gene>